<reference evidence="3" key="1">
    <citation type="submission" date="2022-10" db="EMBL/GenBank/DDBJ databases">
        <title>Culturing micro-colonial fungi from biological soil crusts in the Mojave desert and describing Neophaeococcomyces mojavensis, and introducing the new genera and species Taxawa tesnikishii.</title>
        <authorList>
            <person name="Kurbessoian T."/>
            <person name="Stajich J.E."/>
        </authorList>
    </citation>
    <scope>NUCLEOTIDE SEQUENCE</scope>
    <source>
        <strain evidence="3">TK_41</strain>
    </source>
</reference>
<dbReference type="InterPro" id="IPR054505">
    <property type="entry name" value="Myb_DNA-bind_8"/>
</dbReference>
<feature type="compositionally biased region" description="Basic residues" evidence="1">
    <location>
        <begin position="73"/>
        <end position="84"/>
    </location>
</feature>
<evidence type="ECO:0000259" key="2">
    <source>
        <dbReference type="Pfam" id="PF22980"/>
    </source>
</evidence>
<accession>A0AA39CFB1</accession>
<protein>
    <recommendedName>
        <fullName evidence="2">Myb-like DNA-binding domain-containing protein</fullName>
    </recommendedName>
</protein>
<feature type="domain" description="Myb-like DNA-binding" evidence="2">
    <location>
        <begin position="8"/>
        <end position="50"/>
    </location>
</feature>
<feature type="compositionally biased region" description="Acidic residues" evidence="1">
    <location>
        <begin position="97"/>
        <end position="108"/>
    </location>
</feature>
<dbReference type="EMBL" id="JAPDRK010000014">
    <property type="protein sequence ID" value="KAJ9606413.1"/>
    <property type="molecule type" value="Genomic_DNA"/>
</dbReference>
<dbReference type="AlphaFoldDB" id="A0AA39CFB1"/>
<dbReference type="Proteomes" id="UP001172673">
    <property type="component" value="Unassembled WGS sequence"/>
</dbReference>
<sequence length="193" mass="20326">MATPEDNRLMYVMMALKHAELKIDWNAVAAEAGITIAGNASRKFREIAKTAGFAFTNGKVVDLDGAAVTKATPNKRKSPTKKGKASATATTEHADQEAVDGEASEDAANESPAKKTKTRKTPAKKGKAVKAEIDTDATNGEANKDAASAEANNAATDAEVHKDATNGETKINVAKVEADESQNEVKQEVEVEV</sequence>
<gene>
    <name evidence="3" type="ORF">H2200_009374</name>
</gene>
<feature type="compositionally biased region" description="Basic residues" evidence="1">
    <location>
        <begin position="114"/>
        <end position="128"/>
    </location>
</feature>
<keyword evidence="4" id="KW-1185">Reference proteome</keyword>
<feature type="region of interest" description="Disordered" evidence="1">
    <location>
        <begin position="71"/>
        <end position="170"/>
    </location>
</feature>
<feature type="compositionally biased region" description="Low complexity" evidence="1">
    <location>
        <begin position="145"/>
        <end position="157"/>
    </location>
</feature>
<proteinExistence type="predicted"/>
<evidence type="ECO:0000313" key="3">
    <source>
        <dbReference type="EMBL" id="KAJ9606413.1"/>
    </source>
</evidence>
<evidence type="ECO:0000256" key="1">
    <source>
        <dbReference type="SAM" id="MobiDB-lite"/>
    </source>
</evidence>
<evidence type="ECO:0000313" key="4">
    <source>
        <dbReference type="Proteomes" id="UP001172673"/>
    </source>
</evidence>
<comment type="caution">
    <text evidence="3">The sequence shown here is derived from an EMBL/GenBank/DDBJ whole genome shotgun (WGS) entry which is preliminary data.</text>
</comment>
<name>A0AA39CFB1_9EURO</name>
<organism evidence="3 4">
    <name type="scientific">Cladophialophora chaetospira</name>
    <dbReference type="NCBI Taxonomy" id="386627"/>
    <lineage>
        <taxon>Eukaryota</taxon>
        <taxon>Fungi</taxon>
        <taxon>Dikarya</taxon>
        <taxon>Ascomycota</taxon>
        <taxon>Pezizomycotina</taxon>
        <taxon>Eurotiomycetes</taxon>
        <taxon>Chaetothyriomycetidae</taxon>
        <taxon>Chaetothyriales</taxon>
        <taxon>Herpotrichiellaceae</taxon>
        <taxon>Cladophialophora</taxon>
    </lineage>
</organism>
<dbReference type="Pfam" id="PF22980">
    <property type="entry name" value="Myb_DNA-bind_8"/>
    <property type="match status" value="1"/>
</dbReference>